<dbReference type="InterPro" id="IPR050482">
    <property type="entry name" value="Sensor_HK_TwoCompSys"/>
</dbReference>
<dbReference type="SUPFAM" id="SSF55874">
    <property type="entry name" value="ATPase domain of HSP90 chaperone/DNA topoisomerase II/histidine kinase"/>
    <property type="match status" value="1"/>
</dbReference>
<keyword evidence="10" id="KW-1133">Transmembrane helix</keyword>
<evidence type="ECO:0000313" key="13">
    <source>
        <dbReference type="Proteomes" id="UP001180724"/>
    </source>
</evidence>
<keyword evidence="5" id="KW-0547">Nucleotide-binding</keyword>
<dbReference type="EMBL" id="JAVRFH010000009">
    <property type="protein sequence ID" value="MDT0610867.1"/>
    <property type="molecule type" value="Genomic_DNA"/>
</dbReference>
<dbReference type="EC" id="2.7.13.3" evidence="2"/>
<keyword evidence="8" id="KW-0902">Two-component regulatory system</keyword>
<protein>
    <recommendedName>
        <fullName evidence="2">histidine kinase</fullName>
        <ecNumber evidence="2">2.7.13.3</ecNumber>
    </recommendedName>
</protein>
<feature type="transmembrane region" description="Helical" evidence="10">
    <location>
        <begin position="40"/>
        <end position="61"/>
    </location>
</feature>
<evidence type="ECO:0000259" key="11">
    <source>
        <dbReference type="SMART" id="SM00387"/>
    </source>
</evidence>
<dbReference type="InterPro" id="IPR003594">
    <property type="entry name" value="HATPase_dom"/>
</dbReference>
<evidence type="ECO:0000256" key="9">
    <source>
        <dbReference type="SAM" id="MobiDB-lite"/>
    </source>
</evidence>
<evidence type="ECO:0000256" key="2">
    <source>
        <dbReference type="ARBA" id="ARBA00012438"/>
    </source>
</evidence>
<keyword evidence="10" id="KW-0812">Transmembrane</keyword>
<evidence type="ECO:0000256" key="6">
    <source>
        <dbReference type="ARBA" id="ARBA00022777"/>
    </source>
</evidence>
<proteinExistence type="predicted"/>
<comment type="catalytic activity">
    <reaction evidence="1">
        <text>ATP + protein L-histidine = ADP + protein N-phospho-L-histidine.</text>
        <dbReference type="EC" id="2.7.13.3"/>
    </reaction>
</comment>
<feature type="transmembrane region" description="Helical" evidence="10">
    <location>
        <begin position="91"/>
        <end position="108"/>
    </location>
</feature>
<evidence type="ECO:0000256" key="7">
    <source>
        <dbReference type="ARBA" id="ARBA00022840"/>
    </source>
</evidence>
<evidence type="ECO:0000313" key="12">
    <source>
        <dbReference type="EMBL" id="MDT0610867.1"/>
    </source>
</evidence>
<keyword evidence="3" id="KW-0597">Phosphoprotein</keyword>
<sequence length="404" mass="43434">MSLDRPLRTRRRTRIVDAVLAVVTWGLVLLGSTLDSEAAFIGPPAPAVALVAAVPSAALLWRRRHPRAVVAVTTACGTALAVIGSHVGFDFSPLILSTVLVAVFSLGLRTDQQTGMRYTAGTAAVAFAASMIEQTGSMIRPSQPGIVATILLSGAVAYGIRTRRDYIAAVEARAELAERTREEEARRRVGEERTRIARELHDIVAHHIALAHIEAGTASYFLRTKPDEAQKIIDRLADTTSDALRELKATIGLLRSEDDQEAPREPAPGLYRLPQLIASLERAGLTVHLVRRGEERPLSPGVDLTAYRIVQEALTNVTKHAGTPEATVSLEYTRTLVTITVNDNGPAQRQTRNGTGYGLIGMRERATSAGGHVTAGGRPGGGFEVRAELPVDPRGPDHGERTRS</sequence>
<keyword evidence="10" id="KW-0472">Membrane</keyword>
<evidence type="ECO:0000256" key="3">
    <source>
        <dbReference type="ARBA" id="ARBA00022553"/>
    </source>
</evidence>
<evidence type="ECO:0000256" key="4">
    <source>
        <dbReference type="ARBA" id="ARBA00022679"/>
    </source>
</evidence>
<feature type="region of interest" description="Disordered" evidence="9">
    <location>
        <begin position="369"/>
        <end position="404"/>
    </location>
</feature>
<evidence type="ECO:0000256" key="10">
    <source>
        <dbReference type="SAM" id="Phobius"/>
    </source>
</evidence>
<reference evidence="12" key="1">
    <citation type="submission" date="2024-05" db="EMBL/GenBank/DDBJ databases">
        <title>30 novel species of actinomycetes from the DSMZ collection.</title>
        <authorList>
            <person name="Nouioui I."/>
        </authorList>
    </citation>
    <scope>NUCLEOTIDE SEQUENCE</scope>
    <source>
        <strain evidence="12">DSM 40712</strain>
    </source>
</reference>
<dbReference type="InterPro" id="IPR055558">
    <property type="entry name" value="DUF7134"/>
</dbReference>
<dbReference type="InterPro" id="IPR011712">
    <property type="entry name" value="Sig_transdc_His_kin_sub3_dim/P"/>
</dbReference>
<dbReference type="CDD" id="cd16917">
    <property type="entry name" value="HATPase_UhpB-NarQ-NarX-like"/>
    <property type="match status" value="1"/>
</dbReference>
<feature type="transmembrane region" description="Helical" evidence="10">
    <location>
        <begin position="15"/>
        <end position="34"/>
    </location>
</feature>
<dbReference type="InterPro" id="IPR036890">
    <property type="entry name" value="HATPase_C_sf"/>
</dbReference>
<dbReference type="SMART" id="SM00387">
    <property type="entry name" value="HATPase_c"/>
    <property type="match status" value="1"/>
</dbReference>
<dbReference type="Gene3D" id="3.30.565.10">
    <property type="entry name" value="Histidine kinase-like ATPase, C-terminal domain"/>
    <property type="match status" value="1"/>
</dbReference>
<dbReference type="Pfam" id="PF23539">
    <property type="entry name" value="DUF7134"/>
    <property type="match status" value="1"/>
</dbReference>
<keyword evidence="6 12" id="KW-0418">Kinase</keyword>
<dbReference type="GO" id="GO:0016301">
    <property type="term" value="F:kinase activity"/>
    <property type="evidence" value="ECO:0007669"/>
    <property type="project" value="UniProtKB-KW"/>
</dbReference>
<accession>A0ABU3AL02</accession>
<dbReference type="PANTHER" id="PTHR24421:SF10">
    <property type="entry name" value="NITRATE_NITRITE SENSOR PROTEIN NARQ"/>
    <property type="match status" value="1"/>
</dbReference>
<name>A0ABU3AL02_9ACTN</name>
<feature type="domain" description="Histidine kinase/HSP90-like ATPase" evidence="11">
    <location>
        <begin position="301"/>
        <end position="393"/>
    </location>
</feature>
<dbReference type="Proteomes" id="UP001180724">
    <property type="component" value="Unassembled WGS sequence"/>
</dbReference>
<dbReference type="RefSeq" id="WP_311572377.1">
    <property type="nucleotide sequence ID" value="NZ_JAVRFH010000009.1"/>
</dbReference>
<dbReference type="PANTHER" id="PTHR24421">
    <property type="entry name" value="NITRATE/NITRITE SENSOR PROTEIN NARX-RELATED"/>
    <property type="match status" value="1"/>
</dbReference>
<keyword evidence="7" id="KW-0067">ATP-binding</keyword>
<comment type="caution">
    <text evidence="12">The sequence shown here is derived from an EMBL/GenBank/DDBJ whole genome shotgun (WGS) entry which is preliminary data.</text>
</comment>
<evidence type="ECO:0000256" key="1">
    <source>
        <dbReference type="ARBA" id="ARBA00000085"/>
    </source>
</evidence>
<organism evidence="12 13">
    <name type="scientific">Streptomyces lancefieldiae</name>
    <dbReference type="NCBI Taxonomy" id="3075520"/>
    <lineage>
        <taxon>Bacteria</taxon>
        <taxon>Bacillati</taxon>
        <taxon>Actinomycetota</taxon>
        <taxon>Actinomycetes</taxon>
        <taxon>Kitasatosporales</taxon>
        <taxon>Streptomycetaceae</taxon>
        <taxon>Streptomyces</taxon>
    </lineage>
</organism>
<evidence type="ECO:0000256" key="5">
    <source>
        <dbReference type="ARBA" id="ARBA00022741"/>
    </source>
</evidence>
<keyword evidence="4" id="KW-0808">Transferase</keyword>
<keyword evidence="13" id="KW-1185">Reference proteome</keyword>
<evidence type="ECO:0000256" key="8">
    <source>
        <dbReference type="ARBA" id="ARBA00023012"/>
    </source>
</evidence>
<feature type="transmembrane region" description="Helical" evidence="10">
    <location>
        <begin position="68"/>
        <end position="85"/>
    </location>
</feature>
<dbReference type="Pfam" id="PF02518">
    <property type="entry name" value="HATPase_c"/>
    <property type="match status" value="1"/>
</dbReference>
<dbReference type="Pfam" id="PF07730">
    <property type="entry name" value="HisKA_3"/>
    <property type="match status" value="1"/>
</dbReference>
<gene>
    <name evidence="12" type="ORF">RM812_11585</name>
</gene>
<dbReference type="Gene3D" id="1.20.5.1930">
    <property type="match status" value="1"/>
</dbReference>
<feature type="compositionally biased region" description="Basic and acidic residues" evidence="9">
    <location>
        <begin position="385"/>
        <end position="404"/>
    </location>
</feature>
<feature type="compositionally biased region" description="Gly residues" evidence="9">
    <location>
        <begin position="373"/>
        <end position="383"/>
    </location>
</feature>